<feature type="transmembrane region" description="Helical" evidence="6">
    <location>
        <begin position="211"/>
        <end position="233"/>
    </location>
</feature>
<feature type="transmembrane region" description="Helical" evidence="6">
    <location>
        <begin position="439"/>
        <end position="458"/>
    </location>
</feature>
<evidence type="ECO:0000256" key="2">
    <source>
        <dbReference type="ARBA" id="ARBA00022448"/>
    </source>
</evidence>
<dbReference type="EMBL" id="JASJQH010000065">
    <property type="protein sequence ID" value="KAK9767634.1"/>
    <property type="molecule type" value="Genomic_DNA"/>
</dbReference>
<keyword evidence="5 6" id="KW-0472">Membrane</keyword>
<evidence type="ECO:0000313" key="8">
    <source>
        <dbReference type="EMBL" id="KAK9767634.1"/>
    </source>
</evidence>
<accession>A0ABR2X1L0</accession>
<comment type="caution">
    <text evidence="8">The sequence shown here is derived from an EMBL/GenBank/DDBJ whole genome shotgun (WGS) entry which is preliminary data.</text>
</comment>
<dbReference type="Proteomes" id="UP001479436">
    <property type="component" value="Unassembled WGS sequence"/>
</dbReference>
<dbReference type="Gene3D" id="1.20.1250.20">
    <property type="entry name" value="MFS general substrate transporter like domains"/>
    <property type="match status" value="2"/>
</dbReference>
<dbReference type="Pfam" id="PF07690">
    <property type="entry name" value="MFS_1"/>
    <property type="match status" value="1"/>
</dbReference>
<feature type="transmembrane region" description="Helical" evidence="6">
    <location>
        <begin position="85"/>
        <end position="109"/>
    </location>
</feature>
<dbReference type="PANTHER" id="PTHR43791">
    <property type="entry name" value="PERMEASE-RELATED"/>
    <property type="match status" value="1"/>
</dbReference>
<organism evidence="8 9">
    <name type="scientific">Basidiobolus ranarum</name>
    <dbReference type="NCBI Taxonomy" id="34480"/>
    <lineage>
        <taxon>Eukaryota</taxon>
        <taxon>Fungi</taxon>
        <taxon>Fungi incertae sedis</taxon>
        <taxon>Zoopagomycota</taxon>
        <taxon>Entomophthoromycotina</taxon>
        <taxon>Basidiobolomycetes</taxon>
        <taxon>Basidiobolales</taxon>
        <taxon>Basidiobolaceae</taxon>
        <taxon>Basidiobolus</taxon>
    </lineage>
</organism>
<feature type="domain" description="Major facilitator superfamily (MFS) profile" evidence="7">
    <location>
        <begin position="85"/>
        <end position="496"/>
    </location>
</feature>
<evidence type="ECO:0000256" key="4">
    <source>
        <dbReference type="ARBA" id="ARBA00022989"/>
    </source>
</evidence>
<evidence type="ECO:0000313" key="9">
    <source>
        <dbReference type="Proteomes" id="UP001479436"/>
    </source>
</evidence>
<keyword evidence="2" id="KW-0813">Transport</keyword>
<evidence type="ECO:0000256" key="6">
    <source>
        <dbReference type="SAM" id="Phobius"/>
    </source>
</evidence>
<reference evidence="8 9" key="1">
    <citation type="submission" date="2023-04" db="EMBL/GenBank/DDBJ databases">
        <title>Genome of Basidiobolus ranarum AG-B5.</title>
        <authorList>
            <person name="Stajich J.E."/>
            <person name="Carter-House D."/>
            <person name="Gryganskyi A."/>
        </authorList>
    </citation>
    <scope>NUCLEOTIDE SEQUENCE [LARGE SCALE GENOMIC DNA]</scope>
    <source>
        <strain evidence="8 9">AG-B5</strain>
    </source>
</reference>
<dbReference type="PROSITE" id="PS50850">
    <property type="entry name" value="MFS"/>
    <property type="match status" value="1"/>
</dbReference>
<evidence type="ECO:0000256" key="1">
    <source>
        <dbReference type="ARBA" id="ARBA00004141"/>
    </source>
</evidence>
<evidence type="ECO:0000259" key="7">
    <source>
        <dbReference type="PROSITE" id="PS50850"/>
    </source>
</evidence>
<gene>
    <name evidence="8" type="ORF">K7432_002441</name>
</gene>
<feature type="transmembrane region" description="Helical" evidence="6">
    <location>
        <begin position="470"/>
        <end position="491"/>
    </location>
</feature>
<feature type="transmembrane region" description="Helical" evidence="6">
    <location>
        <begin position="404"/>
        <end position="427"/>
    </location>
</feature>
<comment type="subcellular location">
    <subcellularLocation>
        <location evidence="1">Membrane</location>
        <topology evidence="1">Multi-pass membrane protein</topology>
    </subcellularLocation>
</comment>
<dbReference type="InterPro" id="IPR011701">
    <property type="entry name" value="MFS"/>
</dbReference>
<keyword evidence="3 6" id="KW-0812">Transmembrane</keyword>
<feature type="transmembrane region" description="Helical" evidence="6">
    <location>
        <begin position="245"/>
        <end position="266"/>
    </location>
</feature>
<dbReference type="InterPro" id="IPR020846">
    <property type="entry name" value="MFS_dom"/>
</dbReference>
<feature type="transmembrane region" description="Helical" evidence="6">
    <location>
        <begin position="313"/>
        <end position="338"/>
    </location>
</feature>
<dbReference type="PANTHER" id="PTHR43791:SF36">
    <property type="entry name" value="TRANSPORTER, PUTATIVE (AFU_ORTHOLOGUE AFUA_6G08340)-RELATED"/>
    <property type="match status" value="1"/>
</dbReference>
<keyword evidence="9" id="KW-1185">Reference proteome</keyword>
<evidence type="ECO:0000256" key="3">
    <source>
        <dbReference type="ARBA" id="ARBA00022692"/>
    </source>
</evidence>
<proteinExistence type="predicted"/>
<feature type="transmembrane region" description="Helical" evidence="6">
    <location>
        <begin position="381"/>
        <end position="398"/>
    </location>
</feature>
<feature type="transmembrane region" description="Helical" evidence="6">
    <location>
        <begin position="350"/>
        <end position="369"/>
    </location>
</feature>
<evidence type="ECO:0000256" key="5">
    <source>
        <dbReference type="ARBA" id="ARBA00023136"/>
    </source>
</evidence>
<keyword evidence="4 6" id="KW-1133">Transmembrane helix</keyword>
<protein>
    <recommendedName>
        <fullName evidence="7">Major facilitator superfamily (MFS) profile domain-containing protein</fullName>
    </recommendedName>
</protein>
<dbReference type="SUPFAM" id="SSF103473">
    <property type="entry name" value="MFS general substrate transporter"/>
    <property type="match status" value="1"/>
</dbReference>
<dbReference type="InterPro" id="IPR036259">
    <property type="entry name" value="MFS_trans_sf"/>
</dbReference>
<feature type="transmembrane region" description="Helical" evidence="6">
    <location>
        <begin position="152"/>
        <end position="171"/>
    </location>
</feature>
<name>A0ABR2X1L0_9FUNG</name>
<sequence length="519" mass="57749">MSIKSKKGQEAISGTAIMEVQFAKECHNLSESNKGSKSVVTEILTKDIERFGSDISLDVPSNAIYSEYFTTEDEKNLVKKMDWRVLPYAGLIYLFFVLDRGNVGCARLAGIETDLHLSPSQYSMCLSVFYIGYVVCEIPSNLLLKRFSPSRWIAMTMVSWGICTLVTATVRNFQGLAVARLFLGFTEAGLYPGLIFYLTFWYTRNEQSLRFALFTSINSLANAFSGVLSYAVIQLAEYAGLSAWQWIYILEGAPTVLIGVTTWFYMSNTPTDAPWLSEREKALADYRLKKDFRDKLTRTFDKKQFADAFKDPIVLLYMLISFAQVVPLASISLLLPTILRDVGFSNTKALLLSSPPFILATILSISMSYLSDKRHKRSIHVILQPLIGVAGFTMLLFFNNLWMLYAAACVATLGAFSYSAISISWLTNNISGSTKTATATALATATGSLGGIVAGQLYRASEAPHYISSHLINISALSLVSLCAIIMRLYLIQKNSQSPRESNLKQSEKSEMLTFRYTV</sequence>
<feature type="transmembrane region" description="Helical" evidence="6">
    <location>
        <begin position="121"/>
        <end position="140"/>
    </location>
</feature>
<feature type="transmembrane region" description="Helical" evidence="6">
    <location>
        <begin position="177"/>
        <end position="199"/>
    </location>
</feature>